<dbReference type="GO" id="GO:0016787">
    <property type="term" value="F:hydrolase activity"/>
    <property type="evidence" value="ECO:0007669"/>
    <property type="project" value="UniProtKB-KW"/>
</dbReference>
<reference evidence="7" key="1">
    <citation type="submission" date="2020-10" db="EMBL/GenBank/DDBJ databases">
        <authorList>
            <person name="Gilroy R."/>
        </authorList>
    </citation>
    <scope>NUCLEOTIDE SEQUENCE</scope>
    <source>
        <strain evidence="7">35461</strain>
    </source>
</reference>
<feature type="non-terminal residue" evidence="7">
    <location>
        <position position="1"/>
    </location>
</feature>
<comment type="caution">
    <text evidence="7">The sequence shown here is derived from an EMBL/GenBank/DDBJ whole genome shotgun (WGS) entry which is preliminary data.</text>
</comment>
<accession>A0A9D1NNS4</accession>
<dbReference type="InterPro" id="IPR001650">
    <property type="entry name" value="Helicase_C-like"/>
</dbReference>
<dbReference type="GO" id="GO:0051607">
    <property type="term" value="P:defense response to virus"/>
    <property type="evidence" value="ECO:0007669"/>
    <property type="project" value="UniProtKB-KW"/>
</dbReference>
<organism evidence="7 8">
    <name type="scientific">Candidatus Spyradenecus faecavium</name>
    <dbReference type="NCBI Taxonomy" id="2840947"/>
    <lineage>
        <taxon>Bacteria</taxon>
        <taxon>Pseudomonadati</taxon>
        <taxon>Lentisphaerota</taxon>
        <taxon>Lentisphaeria</taxon>
        <taxon>Lentisphaerales</taxon>
        <taxon>Lentisphaeraceae</taxon>
        <taxon>Lentisphaeraceae incertae sedis</taxon>
        <taxon>Candidatus Spyradenecus</taxon>
    </lineage>
</organism>
<dbReference type="SUPFAM" id="SSF52540">
    <property type="entry name" value="P-loop containing nucleoside triphosphate hydrolases"/>
    <property type="match status" value="1"/>
</dbReference>
<proteinExistence type="predicted"/>
<keyword evidence="1" id="KW-0547">Nucleotide-binding</keyword>
<dbReference type="GO" id="GO:0004386">
    <property type="term" value="F:helicase activity"/>
    <property type="evidence" value="ECO:0007669"/>
    <property type="project" value="UniProtKB-KW"/>
</dbReference>
<keyword evidence="3" id="KW-0347">Helicase</keyword>
<dbReference type="Pfam" id="PF18395">
    <property type="entry name" value="Cas3_C"/>
    <property type="match status" value="1"/>
</dbReference>
<evidence type="ECO:0000256" key="3">
    <source>
        <dbReference type="ARBA" id="ARBA00022806"/>
    </source>
</evidence>
<dbReference type="AlphaFoldDB" id="A0A9D1NNS4"/>
<dbReference type="InterPro" id="IPR006474">
    <property type="entry name" value="Helicase_Cas3_CRISPR-ass_core"/>
</dbReference>
<dbReference type="InterPro" id="IPR054712">
    <property type="entry name" value="Cas3-like_dom"/>
</dbReference>
<dbReference type="InterPro" id="IPR041372">
    <property type="entry name" value="Cas3_C"/>
</dbReference>
<dbReference type="NCBIfam" id="TIGR01587">
    <property type="entry name" value="cas3_core"/>
    <property type="match status" value="1"/>
</dbReference>
<dbReference type="Gene3D" id="3.40.50.300">
    <property type="entry name" value="P-loop containing nucleotide triphosphate hydrolases"/>
    <property type="match status" value="1"/>
</dbReference>
<evidence type="ECO:0000313" key="8">
    <source>
        <dbReference type="Proteomes" id="UP000886845"/>
    </source>
</evidence>
<name>A0A9D1NNS4_9BACT</name>
<keyword evidence="5" id="KW-0051">Antiviral defense</keyword>
<reference evidence="7" key="2">
    <citation type="journal article" date="2021" name="PeerJ">
        <title>Extensive microbial diversity within the chicken gut microbiome revealed by metagenomics and culture.</title>
        <authorList>
            <person name="Gilroy R."/>
            <person name="Ravi A."/>
            <person name="Getino M."/>
            <person name="Pursley I."/>
            <person name="Horton D.L."/>
            <person name="Alikhan N.F."/>
            <person name="Baker D."/>
            <person name="Gharbi K."/>
            <person name="Hall N."/>
            <person name="Watson M."/>
            <person name="Adriaenssens E.M."/>
            <person name="Foster-Nyarko E."/>
            <person name="Jarju S."/>
            <person name="Secka A."/>
            <person name="Antonio M."/>
            <person name="Oren A."/>
            <person name="Chaudhuri R.R."/>
            <person name="La Ragione R."/>
            <person name="Hildebrand F."/>
            <person name="Pallen M.J."/>
        </authorList>
    </citation>
    <scope>NUCLEOTIDE SEQUENCE</scope>
    <source>
        <strain evidence="7">35461</strain>
    </source>
</reference>
<dbReference type="SMART" id="SM00490">
    <property type="entry name" value="HELICc"/>
    <property type="match status" value="1"/>
</dbReference>
<evidence type="ECO:0000256" key="4">
    <source>
        <dbReference type="ARBA" id="ARBA00022840"/>
    </source>
</evidence>
<dbReference type="GO" id="GO:0005524">
    <property type="term" value="F:ATP binding"/>
    <property type="evidence" value="ECO:0007669"/>
    <property type="project" value="UniProtKB-KW"/>
</dbReference>
<gene>
    <name evidence="7" type="primary">cas3</name>
    <name evidence="7" type="ORF">IAC79_06335</name>
</gene>
<evidence type="ECO:0000259" key="6">
    <source>
        <dbReference type="SMART" id="SM00490"/>
    </source>
</evidence>
<feature type="domain" description="Helicase C-terminal" evidence="6">
    <location>
        <begin position="104"/>
        <end position="194"/>
    </location>
</feature>
<dbReference type="EMBL" id="DVOR01000209">
    <property type="protein sequence ID" value="HIV09712.1"/>
    <property type="molecule type" value="Genomic_DNA"/>
</dbReference>
<evidence type="ECO:0000256" key="5">
    <source>
        <dbReference type="ARBA" id="ARBA00023118"/>
    </source>
</evidence>
<evidence type="ECO:0000256" key="1">
    <source>
        <dbReference type="ARBA" id="ARBA00022741"/>
    </source>
</evidence>
<keyword evidence="2" id="KW-0378">Hydrolase</keyword>
<dbReference type="Proteomes" id="UP000886845">
    <property type="component" value="Unassembled WGS sequence"/>
</dbReference>
<dbReference type="Pfam" id="PF22590">
    <property type="entry name" value="Cas3-like_C_2"/>
    <property type="match status" value="1"/>
</dbReference>
<evidence type="ECO:0000256" key="2">
    <source>
        <dbReference type="ARBA" id="ARBA00022801"/>
    </source>
</evidence>
<protein>
    <submittedName>
        <fullName evidence="7">CRISPR-associated helicase Cas3</fullName>
    </submittedName>
</protein>
<keyword evidence="4" id="KW-0067">ATP-binding</keyword>
<sequence>WLGRWRVPVILLSATLPAGKRAELVRAYLGDAAPAGDWQTCRAYPLITWASQGEVRQTVVSETADPRVVRVERGVAADLPARLRAALREGGCAGVIVNTVRHAQDLAEVLTAALPECTVRLFHSQFVQADRAVLERGLLTHLGKASTPEDRDRLIVVGTQVMEQSLDIDFDFLATELCPMDLLLQRVGRLHRHPRPRPEPLCEAVCLVLDTDDESFDPGSVAVYGEWLLWRTRRLLPDALTLPEDLPRLVHAAYGWERDDPLAAERNESAYEVYRKMRYRQEDGADNYVIQGPDDSLDDTLDGFLANAAVRTDAAARAAVRDGDPSIDVLVMVRHADGTLRFLPWQEDGRAVPTDVPPSHEECRAILRQSMRLPASFSKSWAIDAVIRELEDRNKALKAWQEAPLLKGELVLELDERLTTTLQRSILHYSQATGARYDKGEASAEGQG</sequence>
<dbReference type="InterPro" id="IPR027417">
    <property type="entry name" value="P-loop_NTPase"/>
</dbReference>
<evidence type="ECO:0000313" key="7">
    <source>
        <dbReference type="EMBL" id="HIV09712.1"/>
    </source>
</evidence>